<feature type="compositionally biased region" description="Low complexity" evidence="1">
    <location>
        <begin position="345"/>
        <end position="365"/>
    </location>
</feature>
<dbReference type="InterPro" id="IPR014842">
    <property type="entry name" value="AFT"/>
</dbReference>
<dbReference type="Pfam" id="PF08731">
    <property type="entry name" value="AFT"/>
    <property type="match status" value="1"/>
</dbReference>
<reference evidence="2 3" key="1">
    <citation type="journal article" date="2011" name="Proc. Natl. Acad. Sci. U.S.A.">
        <title>Evolutionary erosion of yeast sex chromosomes by mating-type switching accidents.</title>
        <authorList>
            <person name="Gordon J.L."/>
            <person name="Armisen D."/>
            <person name="Proux-Wera E."/>
            <person name="Oheigeartaigh S.S."/>
            <person name="Byrne K.P."/>
            <person name="Wolfe K.H."/>
        </authorList>
    </citation>
    <scope>NUCLEOTIDE SEQUENCE [LARGE SCALE GENOMIC DNA]</scope>
    <source>
        <strain evidence="3">ATCC 10597 / BCRC 20456 / CBS 421 / NBRC 0211 / NRRL Y-12639</strain>
    </source>
</reference>
<organism evidence="2 3">
    <name type="scientific">Naumovozyma dairenensis (strain ATCC 10597 / BCRC 20456 / CBS 421 / NBRC 0211 / NRRL Y-12639)</name>
    <name type="common">Saccharomyces dairenensis</name>
    <dbReference type="NCBI Taxonomy" id="1071378"/>
    <lineage>
        <taxon>Eukaryota</taxon>
        <taxon>Fungi</taxon>
        <taxon>Dikarya</taxon>
        <taxon>Ascomycota</taxon>
        <taxon>Saccharomycotina</taxon>
        <taxon>Saccharomycetes</taxon>
        <taxon>Saccharomycetales</taxon>
        <taxon>Saccharomycetaceae</taxon>
        <taxon>Naumovozyma</taxon>
    </lineage>
</organism>
<dbReference type="eggNOG" id="ENOG502S28S">
    <property type="taxonomic scope" value="Eukaryota"/>
</dbReference>
<accession>G0WCH4</accession>
<evidence type="ECO:0000256" key="1">
    <source>
        <dbReference type="SAM" id="MobiDB-lite"/>
    </source>
</evidence>
<proteinExistence type="predicted"/>
<feature type="region of interest" description="Disordered" evidence="1">
    <location>
        <begin position="41"/>
        <end position="106"/>
    </location>
</feature>
<dbReference type="Proteomes" id="UP000000689">
    <property type="component" value="Chromosome 6"/>
</dbReference>
<dbReference type="GO" id="GO:0000981">
    <property type="term" value="F:DNA-binding transcription factor activity, RNA polymerase II-specific"/>
    <property type="evidence" value="ECO:0007669"/>
    <property type="project" value="InterPro"/>
</dbReference>
<feature type="region of interest" description="Disordered" evidence="1">
    <location>
        <begin position="517"/>
        <end position="540"/>
    </location>
</feature>
<dbReference type="GO" id="GO:0045944">
    <property type="term" value="P:positive regulation of transcription by RNA polymerase II"/>
    <property type="evidence" value="ECO:0007669"/>
    <property type="project" value="InterPro"/>
</dbReference>
<feature type="region of interest" description="Disordered" evidence="1">
    <location>
        <begin position="345"/>
        <end position="374"/>
    </location>
</feature>
<protein>
    <submittedName>
        <fullName evidence="2">Uncharacterized protein</fullName>
    </submittedName>
</protein>
<evidence type="ECO:0000313" key="2">
    <source>
        <dbReference type="EMBL" id="CCD25485.1"/>
    </source>
</evidence>
<dbReference type="GeneID" id="11496823"/>
<dbReference type="EMBL" id="HE580272">
    <property type="protein sequence ID" value="CCD25485.1"/>
    <property type="molecule type" value="Genomic_DNA"/>
</dbReference>
<dbReference type="STRING" id="1071378.G0WCH4"/>
<gene>
    <name evidence="2" type="primary">NDAI0F01660</name>
    <name evidence="2" type="ordered locus">NDAI_0F01660</name>
</gene>
<dbReference type="KEGG" id="ndi:NDAI_0F01660"/>
<keyword evidence="3" id="KW-1185">Reference proteome</keyword>
<feature type="compositionally biased region" description="Low complexity" evidence="1">
    <location>
        <begin position="91"/>
        <end position="103"/>
    </location>
</feature>
<dbReference type="OMA" id="WLQKIFF"/>
<evidence type="ECO:0000313" key="3">
    <source>
        <dbReference type="Proteomes" id="UP000000689"/>
    </source>
</evidence>
<dbReference type="OrthoDB" id="4068596at2759"/>
<feature type="compositionally biased region" description="Low complexity" evidence="1">
    <location>
        <begin position="49"/>
        <end position="66"/>
    </location>
</feature>
<feature type="compositionally biased region" description="Low complexity" evidence="1">
    <location>
        <begin position="526"/>
        <end position="540"/>
    </location>
</feature>
<sequence>MNGSNIQLEQDFQDFKSLFKQENTNNDNRFDLLDLNSIMTPPISPSTKNSNNNSNNNSNSNSVNGNKEANVNDNTTAKNIVQLPKKKKKTYNTNKNKPKSYSTPNNLSSALLKDQNKLIHLDPVPNFNDKSEIKPWLQKIFFLQGIDIVIERSDSGKVIFKCKSQTPKRRYAKSLNHNATAATTTTATTPLSSSSCPFRIRATFSLKLKKWNIVVVNNSHSHELKFNPNSDEYKKFKDYLKTTNDVETLKRFEELEYRSKLNLPINPSIIPCDCGLTSEVQSFNIILPTSKICGATKVQKINHNNNSNNSNSNLIDSIKNKNKKLKNFNKQNLLKKTTNQNLLLSSSNTSVGTSGNSTLTSTSTSPASPPSYKDSSLSLSLGSNFLDISNDLFSQPILTPDFMQDLTNNTNTINYQNAFDPQMNNKQNSTNSTDVKTDLFEIDFTDIFNKTNMTSTNNNNRGDFKYIKSNNQNKNDNIINYLNDPNLIENSSALLFSPLPDEIDYTSNNLFLPSVTPFSSDTKRIPSPNNNNNNSTTTTNLADTNIFVGSSTDDLNNQWHFDSNLNLASIDNEQTEYDFTDFLK</sequence>
<name>G0WCH4_NAUDC</name>
<dbReference type="RefSeq" id="XP_003670728.1">
    <property type="nucleotide sequence ID" value="XM_003670680.1"/>
</dbReference>
<feature type="compositionally biased region" description="Polar residues" evidence="1">
    <location>
        <begin position="67"/>
        <end position="79"/>
    </location>
</feature>
<dbReference type="AlphaFoldDB" id="G0WCH4"/>
<dbReference type="GO" id="GO:0010106">
    <property type="term" value="P:cellular response to iron ion starvation"/>
    <property type="evidence" value="ECO:0007669"/>
    <property type="project" value="InterPro"/>
</dbReference>
<dbReference type="HOGENOM" id="CLU_510980_0_0_1"/>